<dbReference type="EMBL" id="LHXQ01000001">
    <property type="protein sequence ID" value="KXA95591.1"/>
    <property type="molecule type" value="Genomic_DNA"/>
</dbReference>
<evidence type="ECO:0000313" key="4">
    <source>
        <dbReference type="EMBL" id="KXA95591.1"/>
    </source>
</evidence>
<feature type="domain" description="Gamma-glutamylcyclotransferase AIG2-like" evidence="3">
    <location>
        <begin position="10"/>
        <end position="113"/>
    </location>
</feature>
<reference evidence="4 5" key="1">
    <citation type="journal article" date="2016" name="Sci. Rep.">
        <title>Metabolic traits of an uncultured archaeal lineage -MSBL1- from brine pools of the Red Sea.</title>
        <authorList>
            <person name="Mwirichia R."/>
            <person name="Alam I."/>
            <person name="Rashid M."/>
            <person name="Vinu M."/>
            <person name="Ba-Alawi W."/>
            <person name="Anthony Kamau A."/>
            <person name="Kamanda Ngugi D."/>
            <person name="Goker M."/>
            <person name="Klenk H.P."/>
            <person name="Bajic V."/>
            <person name="Stingl U."/>
        </authorList>
    </citation>
    <scope>NUCLEOTIDE SEQUENCE [LARGE SCALE GENOMIC DNA]</scope>
    <source>
        <strain evidence="4">SCGC-AAA259I07</strain>
    </source>
</reference>
<sequence length="118" mass="13365">MRNSRGSHEVFAYGSLMNPKFVEELLGKSVKLVPAKLEGYKKVQTPGRKYPAAVKHPTSSIKGELLLNLSSEDVKKIDKWEETPENLYVRIKAPVMTKDGVRKAFVYITKKEKIKQSS</sequence>
<dbReference type="GO" id="GO:0016740">
    <property type="term" value="F:transferase activity"/>
    <property type="evidence" value="ECO:0007669"/>
    <property type="project" value="UniProtKB-KW"/>
</dbReference>
<gene>
    <name evidence="4" type="ORF">AKJ36_00160</name>
</gene>
<proteinExistence type="predicted"/>
<evidence type="ECO:0000256" key="1">
    <source>
        <dbReference type="ARBA" id="ARBA00022679"/>
    </source>
</evidence>
<evidence type="ECO:0000256" key="2">
    <source>
        <dbReference type="ARBA" id="ARBA00030602"/>
    </source>
</evidence>
<protein>
    <recommendedName>
        <fullName evidence="2">Putative gamma-glutamylcyclotransferase</fullName>
    </recommendedName>
</protein>
<dbReference type="SUPFAM" id="SSF110857">
    <property type="entry name" value="Gamma-glutamyl cyclotransferase-like"/>
    <property type="match status" value="1"/>
</dbReference>
<dbReference type="Proteomes" id="UP000070155">
    <property type="component" value="Unassembled WGS sequence"/>
</dbReference>
<evidence type="ECO:0000313" key="5">
    <source>
        <dbReference type="Proteomes" id="UP000070155"/>
    </source>
</evidence>
<keyword evidence="1" id="KW-0808">Transferase</keyword>
<name>A0A133UN60_9EURY</name>
<dbReference type="InterPro" id="IPR036568">
    <property type="entry name" value="GGCT-like_sf"/>
</dbReference>
<accession>A0A133UN60</accession>
<dbReference type="CDD" id="cd06661">
    <property type="entry name" value="GGCT_like"/>
    <property type="match status" value="1"/>
</dbReference>
<comment type="caution">
    <text evidence="4">The sequence shown here is derived from an EMBL/GenBank/DDBJ whole genome shotgun (WGS) entry which is preliminary data.</text>
</comment>
<keyword evidence="5" id="KW-1185">Reference proteome</keyword>
<evidence type="ECO:0000259" key="3">
    <source>
        <dbReference type="Pfam" id="PF06094"/>
    </source>
</evidence>
<dbReference type="InterPro" id="IPR009288">
    <property type="entry name" value="AIG2-like_dom"/>
</dbReference>
<dbReference type="Gene3D" id="3.10.490.10">
    <property type="entry name" value="Gamma-glutamyl cyclotransferase-like"/>
    <property type="match status" value="1"/>
</dbReference>
<dbReference type="InterPro" id="IPR045038">
    <property type="entry name" value="AIG2-like"/>
</dbReference>
<dbReference type="InterPro" id="IPR013024">
    <property type="entry name" value="GGCT-like"/>
</dbReference>
<organism evidence="4 5">
    <name type="scientific">candidate division MSBL1 archaeon SCGC-AAA259I07</name>
    <dbReference type="NCBI Taxonomy" id="1698266"/>
    <lineage>
        <taxon>Archaea</taxon>
        <taxon>Methanobacteriati</taxon>
        <taxon>Methanobacteriota</taxon>
        <taxon>candidate division MSBL1</taxon>
    </lineage>
</organism>
<dbReference type="PANTHER" id="PTHR31544">
    <property type="entry name" value="AIG2-LIKE PROTEIN D"/>
    <property type="match status" value="1"/>
</dbReference>
<dbReference type="PANTHER" id="PTHR31544:SF2">
    <property type="entry name" value="AIG2-LIKE PROTEIN D"/>
    <property type="match status" value="1"/>
</dbReference>
<dbReference type="Pfam" id="PF06094">
    <property type="entry name" value="GGACT"/>
    <property type="match status" value="1"/>
</dbReference>
<dbReference type="AlphaFoldDB" id="A0A133UN60"/>